<proteinExistence type="predicted"/>
<evidence type="ECO:0000313" key="2">
    <source>
        <dbReference type="Proteomes" id="UP000237105"/>
    </source>
</evidence>
<evidence type="ECO:0000313" key="1">
    <source>
        <dbReference type="EMBL" id="PON45838.1"/>
    </source>
</evidence>
<dbReference type="EMBL" id="JXTB01000323">
    <property type="protein sequence ID" value="PON45838.1"/>
    <property type="molecule type" value="Genomic_DNA"/>
</dbReference>
<comment type="caution">
    <text evidence="1">The sequence shown here is derived from an EMBL/GenBank/DDBJ whole genome shotgun (WGS) entry which is preliminary data.</text>
</comment>
<accession>A0A2P5BAM9</accession>
<organism evidence="1 2">
    <name type="scientific">Parasponia andersonii</name>
    <name type="common">Sponia andersonii</name>
    <dbReference type="NCBI Taxonomy" id="3476"/>
    <lineage>
        <taxon>Eukaryota</taxon>
        <taxon>Viridiplantae</taxon>
        <taxon>Streptophyta</taxon>
        <taxon>Embryophyta</taxon>
        <taxon>Tracheophyta</taxon>
        <taxon>Spermatophyta</taxon>
        <taxon>Magnoliopsida</taxon>
        <taxon>eudicotyledons</taxon>
        <taxon>Gunneridae</taxon>
        <taxon>Pentapetalae</taxon>
        <taxon>rosids</taxon>
        <taxon>fabids</taxon>
        <taxon>Rosales</taxon>
        <taxon>Cannabaceae</taxon>
        <taxon>Parasponia</taxon>
    </lineage>
</organism>
<gene>
    <name evidence="1" type="ORF">PanWU01x14_256190</name>
</gene>
<name>A0A2P5BAM9_PARAD</name>
<dbReference type="AlphaFoldDB" id="A0A2P5BAM9"/>
<protein>
    <submittedName>
        <fullName evidence="1">Uncharacterized protein</fullName>
    </submittedName>
</protein>
<dbReference type="Proteomes" id="UP000237105">
    <property type="component" value="Unassembled WGS sequence"/>
</dbReference>
<sequence length="110" mass="12774">WRPALLDYILLKTLSFSSRSLLRALGFRIRGVHLRFRFATLFPRFAFLLSLCDSKLSVLEFNVDIVSCQVQIDLFFLCIRSLFFLKKENRGGLKPLEMRLVWGSGKICAE</sequence>
<reference evidence="2" key="1">
    <citation type="submission" date="2016-06" db="EMBL/GenBank/DDBJ databases">
        <title>Parallel loss of symbiosis genes in relatives of nitrogen-fixing non-legume Parasponia.</title>
        <authorList>
            <person name="Van Velzen R."/>
            <person name="Holmer R."/>
            <person name="Bu F."/>
            <person name="Rutten L."/>
            <person name="Van Zeijl A."/>
            <person name="Liu W."/>
            <person name="Santuari L."/>
            <person name="Cao Q."/>
            <person name="Sharma T."/>
            <person name="Shen D."/>
            <person name="Roswanjaya Y."/>
            <person name="Wardhani T."/>
            <person name="Kalhor M.S."/>
            <person name="Jansen J."/>
            <person name="Van den Hoogen J."/>
            <person name="Gungor B."/>
            <person name="Hartog M."/>
            <person name="Hontelez J."/>
            <person name="Verver J."/>
            <person name="Yang W.-C."/>
            <person name="Schijlen E."/>
            <person name="Repin R."/>
            <person name="Schilthuizen M."/>
            <person name="Schranz E."/>
            <person name="Heidstra R."/>
            <person name="Miyata K."/>
            <person name="Fedorova E."/>
            <person name="Kohlen W."/>
            <person name="Bisseling T."/>
            <person name="Smit S."/>
            <person name="Geurts R."/>
        </authorList>
    </citation>
    <scope>NUCLEOTIDE SEQUENCE [LARGE SCALE GENOMIC DNA]</scope>
    <source>
        <strain evidence="2">cv. WU1-14</strain>
    </source>
</reference>
<feature type="non-terminal residue" evidence="1">
    <location>
        <position position="1"/>
    </location>
</feature>
<keyword evidence="2" id="KW-1185">Reference proteome</keyword>